<dbReference type="SUPFAM" id="SSF52499">
    <property type="entry name" value="Isochorismatase-like hydrolases"/>
    <property type="match status" value="1"/>
</dbReference>
<dbReference type="Proteomes" id="UP000225706">
    <property type="component" value="Unassembled WGS sequence"/>
</dbReference>
<feature type="domain" description="Isochorismatase-like" evidence="8">
    <location>
        <begin position="200"/>
        <end position="313"/>
    </location>
</feature>
<dbReference type="PANTHER" id="PTHR11080:SF2">
    <property type="entry name" value="LD05707P"/>
    <property type="match status" value="1"/>
</dbReference>
<evidence type="ECO:0000256" key="1">
    <source>
        <dbReference type="ARBA" id="ARBA00006336"/>
    </source>
</evidence>
<comment type="pathway">
    <text evidence="5">Cofactor biosynthesis; nicotinate biosynthesis; nicotinate from nicotinamide: step 1/1.</text>
</comment>
<dbReference type="GO" id="GO:0019363">
    <property type="term" value="P:pyridine nucleotide biosynthetic process"/>
    <property type="evidence" value="ECO:0007669"/>
    <property type="project" value="UniProtKB-KW"/>
</dbReference>
<evidence type="ECO:0000256" key="2">
    <source>
        <dbReference type="ARBA" id="ARBA00022642"/>
    </source>
</evidence>
<evidence type="ECO:0000256" key="3">
    <source>
        <dbReference type="ARBA" id="ARBA00022723"/>
    </source>
</evidence>
<dbReference type="Gene3D" id="3.40.50.850">
    <property type="entry name" value="Isochorismatase-like"/>
    <property type="match status" value="1"/>
</dbReference>
<comment type="similarity">
    <text evidence="1">Belongs to the isochorismatase family.</text>
</comment>
<dbReference type="InterPro" id="IPR036380">
    <property type="entry name" value="Isochorismatase-like_sf"/>
</dbReference>
<evidence type="ECO:0000259" key="8">
    <source>
        <dbReference type="Pfam" id="PF00857"/>
    </source>
</evidence>
<dbReference type="STRING" id="50429.A0A2B4RQT4"/>
<dbReference type="OrthoDB" id="167809at2759"/>
<evidence type="ECO:0000313" key="9">
    <source>
        <dbReference type="EMBL" id="PFX20804.1"/>
    </source>
</evidence>
<reference evidence="10" key="1">
    <citation type="journal article" date="2017" name="bioRxiv">
        <title>Comparative analysis of the genomes of Stylophora pistillata and Acropora digitifera provides evidence for extensive differences between species of corals.</title>
        <authorList>
            <person name="Voolstra C.R."/>
            <person name="Li Y."/>
            <person name="Liew Y.J."/>
            <person name="Baumgarten S."/>
            <person name="Zoccola D."/>
            <person name="Flot J.-F."/>
            <person name="Tambutte S."/>
            <person name="Allemand D."/>
            <person name="Aranda M."/>
        </authorList>
    </citation>
    <scope>NUCLEOTIDE SEQUENCE [LARGE SCALE GENOMIC DNA]</scope>
</reference>
<keyword evidence="3" id="KW-0479">Metal-binding</keyword>
<evidence type="ECO:0000313" key="10">
    <source>
        <dbReference type="Proteomes" id="UP000225706"/>
    </source>
</evidence>
<gene>
    <name evidence="9" type="primary">pncA</name>
    <name evidence="9" type="ORF">AWC38_SpisGene14736</name>
</gene>
<dbReference type="PANTHER" id="PTHR11080">
    <property type="entry name" value="PYRAZINAMIDASE/NICOTINAMIDASE"/>
    <property type="match status" value="1"/>
</dbReference>
<dbReference type="EC" id="3.5.1.19" evidence="6"/>
<dbReference type="GO" id="GO:0008936">
    <property type="term" value="F:nicotinamidase activity"/>
    <property type="evidence" value="ECO:0007669"/>
    <property type="project" value="UniProtKB-EC"/>
</dbReference>
<sequence>MSLETVSCFFDGYRKNGKEGESALKLVRENILNSIKSSSLGKYSKYCDVPEDEINSWLDSLLGKDRLNEEQRNEIRRQLCQCLKRIDEESCIALWNYWLRPSTNPLSALLIVDAQNDFMSGSLALKHCPAGEDGEEVVSVIEDLLSKNLFSVVGYTFDWHPPDHCSFIDNVSLYPLHSTSPVSSAQAKLFDVVVYDKLPLINQILWPRHCVIDSWGAELHKGIKPPGKEDITVKKGSNPRIDSYSAFWDNADCVQTSLFVDLLNRGVTDVYLCGLAFDVCVKHSAIDAWEQGFRTHVIVDGCRGVSPDGIAETRKEFLKNGIVLIVSNKVEDALRDKEEQSYTMA</sequence>
<evidence type="ECO:0000256" key="5">
    <source>
        <dbReference type="ARBA" id="ARBA00037900"/>
    </source>
</evidence>
<organism evidence="9 10">
    <name type="scientific">Stylophora pistillata</name>
    <name type="common">Smooth cauliflower coral</name>
    <dbReference type="NCBI Taxonomy" id="50429"/>
    <lineage>
        <taxon>Eukaryota</taxon>
        <taxon>Metazoa</taxon>
        <taxon>Cnidaria</taxon>
        <taxon>Anthozoa</taxon>
        <taxon>Hexacorallia</taxon>
        <taxon>Scleractinia</taxon>
        <taxon>Astrocoeniina</taxon>
        <taxon>Pocilloporidae</taxon>
        <taxon>Stylophora</taxon>
    </lineage>
</organism>
<keyword evidence="4" id="KW-0378">Hydrolase</keyword>
<protein>
    <recommendedName>
        <fullName evidence="6">nicotinamidase</fullName>
        <ecNumber evidence="6">3.5.1.19</ecNumber>
    </recommendedName>
    <alternativeName>
        <fullName evidence="7">Nicotinamide deamidase</fullName>
    </alternativeName>
</protein>
<evidence type="ECO:0000256" key="4">
    <source>
        <dbReference type="ARBA" id="ARBA00022801"/>
    </source>
</evidence>
<dbReference type="GO" id="GO:0046872">
    <property type="term" value="F:metal ion binding"/>
    <property type="evidence" value="ECO:0007669"/>
    <property type="project" value="UniProtKB-KW"/>
</dbReference>
<dbReference type="EMBL" id="LSMT01000302">
    <property type="protein sequence ID" value="PFX20804.1"/>
    <property type="molecule type" value="Genomic_DNA"/>
</dbReference>
<name>A0A2B4RQT4_STYPI</name>
<evidence type="ECO:0000256" key="7">
    <source>
        <dbReference type="ARBA" id="ARBA00043224"/>
    </source>
</evidence>
<proteinExistence type="inferred from homology"/>
<dbReference type="Pfam" id="PF00857">
    <property type="entry name" value="Isochorismatase"/>
    <property type="match status" value="1"/>
</dbReference>
<comment type="caution">
    <text evidence="9">The sequence shown here is derived from an EMBL/GenBank/DDBJ whole genome shotgun (WGS) entry which is preliminary data.</text>
</comment>
<keyword evidence="2" id="KW-0662">Pyridine nucleotide biosynthesis</keyword>
<dbReference type="CDD" id="cd01011">
    <property type="entry name" value="nicotinamidase"/>
    <property type="match status" value="1"/>
</dbReference>
<dbReference type="InterPro" id="IPR000868">
    <property type="entry name" value="Isochorismatase-like_dom"/>
</dbReference>
<accession>A0A2B4RQT4</accession>
<dbReference type="InterPro" id="IPR052347">
    <property type="entry name" value="Isochorismatase_Nicotinamidase"/>
</dbReference>
<dbReference type="AlphaFoldDB" id="A0A2B4RQT4"/>
<evidence type="ECO:0000256" key="6">
    <source>
        <dbReference type="ARBA" id="ARBA00039017"/>
    </source>
</evidence>
<keyword evidence="10" id="KW-1185">Reference proteome</keyword>